<feature type="domain" description="DUF7708" evidence="3">
    <location>
        <begin position="80"/>
        <end position="207"/>
    </location>
</feature>
<keyword evidence="1" id="KW-0677">Repeat</keyword>
<evidence type="ECO:0000259" key="2">
    <source>
        <dbReference type="Pfam" id="PF22939"/>
    </source>
</evidence>
<proteinExistence type="predicted"/>
<dbReference type="Gene3D" id="3.40.50.300">
    <property type="entry name" value="P-loop containing nucleotide triphosphate hydrolases"/>
    <property type="match status" value="1"/>
</dbReference>
<evidence type="ECO:0000259" key="4">
    <source>
        <dbReference type="Pfam" id="PF24883"/>
    </source>
</evidence>
<evidence type="ECO:0000313" key="6">
    <source>
        <dbReference type="Proteomes" id="UP000799753"/>
    </source>
</evidence>
<evidence type="ECO:0000259" key="3">
    <source>
        <dbReference type="Pfam" id="PF24809"/>
    </source>
</evidence>
<accession>A0A6A6S5D8</accession>
<dbReference type="InterPro" id="IPR056125">
    <property type="entry name" value="DUF7708"/>
</dbReference>
<dbReference type="InterPro" id="IPR027417">
    <property type="entry name" value="P-loop_NTPase"/>
</dbReference>
<organism evidence="5 6">
    <name type="scientific">Massarina eburnea CBS 473.64</name>
    <dbReference type="NCBI Taxonomy" id="1395130"/>
    <lineage>
        <taxon>Eukaryota</taxon>
        <taxon>Fungi</taxon>
        <taxon>Dikarya</taxon>
        <taxon>Ascomycota</taxon>
        <taxon>Pezizomycotina</taxon>
        <taxon>Dothideomycetes</taxon>
        <taxon>Pleosporomycetidae</taxon>
        <taxon>Pleosporales</taxon>
        <taxon>Massarineae</taxon>
        <taxon>Massarinaceae</taxon>
        <taxon>Massarina</taxon>
    </lineage>
</organism>
<gene>
    <name evidence="5" type="ORF">P280DRAFT_477941</name>
</gene>
<dbReference type="InterPro" id="IPR056884">
    <property type="entry name" value="NPHP3-like_N"/>
</dbReference>
<name>A0A6A6S5D8_9PLEO</name>
<dbReference type="SUPFAM" id="SSF52540">
    <property type="entry name" value="P-loop containing nucleoside triphosphate hydrolases"/>
    <property type="match status" value="1"/>
</dbReference>
<reference evidence="5" key="1">
    <citation type="journal article" date="2020" name="Stud. Mycol.">
        <title>101 Dothideomycetes genomes: a test case for predicting lifestyles and emergence of pathogens.</title>
        <authorList>
            <person name="Haridas S."/>
            <person name="Albert R."/>
            <person name="Binder M."/>
            <person name="Bloem J."/>
            <person name="Labutti K."/>
            <person name="Salamov A."/>
            <person name="Andreopoulos B."/>
            <person name="Baker S."/>
            <person name="Barry K."/>
            <person name="Bills G."/>
            <person name="Bluhm B."/>
            <person name="Cannon C."/>
            <person name="Castanera R."/>
            <person name="Culley D."/>
            <person name="Daum C."/>
            <person name="Ezra D."/>
            <person name="Gonzalez J."/>
            <person name="Henrissat B."/>
            <person name="Kuo A."/>
            <person name="Liang C."/>
            <person name="Lipzen A."/>
            <person name="Lutzoni F."/>
            <person name="Magnuson J."/>
            <person name="Mondo S."/>
            <person name="Nolan M."/>
            <person name="Ohm R."/>
            <person name="Pangilinan J."/>
            <person name="Park H.-J."/>
            <person name="Ramirez L."/>
            <person name="Alfaro M."/>
            <person name="Sun H."/>
            <person name="Tritt A."/>
            <person name="Yoshinaga Y."/>
            <person name="Zwiers L.-H."/>
            <person name="Turgeon B."/>
            <person name="Goodwin S."/>
            <person name="Spatafora J."/>
            <person name="Crous P."/>
            <person name="Grigoriev I."/>
        </authorList>
    </citation>
    <scope>NUCLEOTIDE SEQUENCE</scope>
    <source>
        <strain evidence="5">CBS 473.64</strain>
    </source>
</reference>
<evidence type="ECO:0000256" key="1">
    <source>
        <dbReference type="ARBA" id="ARBA00022737"/>
    </source>
</evidence>
<dbReference type="InterPro" id="IPR054471">
    <property type="entry name" value="GPIID_WHD"/>
</dbReference>
<dbReference type="AlphaFoldDB" id="A0A6A6S5D8"/>
<feature type="domain" description="GPI inositol-deacylase winged helix" evidence="2">
    <location>
        <begin position="571"/>
        <end position="653"/>
    </location>
</feature>
<dbReference type="EMBL" id="MU006780">
    <property type="protein sequence ID" value="KAF2643096.1"/>
    <property type="molecule type" value="Genomic_DNA"/>
</dbReference>
<dbReference type="OrthoDB" id="7464126at2759"/>
<dbReference type="Proteomes" id="UP000799753">
    <property type="component" value="Unassembled WGS sequence"/>
</dbReference>
<dbReference type="Pfam" id="PF24883">
    <property type="entry name" value="NPHP3_N"/>
    <property type="match status" value="1"/>
</dbReference>
<evidence type="ECO:0000313" key="5">
    <source>
        <dbReference type="EMBL" id="KAF2643096.1"/>
    </source>
</evidence>
<dbReference type="Pfam" id="PF22939">
    <property type="entry name" value="WHD_GPIID"/>
    <property type="match status" value="1"/>
</dbReference>
<dbReference type="PANTHER" id="PTHR10039:SF10">
    <property type="entry name" value="NACHT DOMAIN-CONTAINING PROTEIN"/>
    <property type="match status" value="1"/>
</dbReference>
<protein>
    <submittedName>
        <fullName evidence="5">Uncharacterized protein</fullName>
    </submittedName>
</protein>
<dbReference type="PANTHER" id="PTHR10039">
    <property type="entry name" value="AMELOGENIN"/>
    <property type="match status" value="1"/>
</dbReference>
<feature type="domain" description="Nephrocystin 3-like N-terminal" evidence="4">
    <location>
        <begin position="278"/>
        <end position="433"/>
    </location>
</feature>
<keyword evidence="6" id="KW-1185">Reference proteome</keyword>
<dbReference type="Pfam" id="PF24809">
    <property type="entry name" value="DUF7708"/>
    <property type="match status" value="1"/>
</dbReference>
<sequence>MSLVAKVGQAGPLKPEIRLAQAVSHFESCLPSDRKPEFRNLKIQTLQSPPGPKDVMRLTGEMDPSRKAGSRCFGPRFTNFLHGVQRFAALGDIIIGGSQNLVACGVWSVVRTSLLSVVNFSSYIEQLSQLIMEVGRTAPLHEKMALLYPKSERLQSHLSEYFIVVVSLCHHTMMFSQRSSFRKLSSAFSDPDLKKFQSELCAWSNSIKNEIQALMAERIEVEAQKSSLFRLNLDKISKRRFHKKRIELQYRLLDLCSTYDHETTWKQIRKIGNTTCFLNDEYETWKKAQDHEIHALVYHGKLGCGKSVMLANIIQDLASQANKNSTVAYFFCRNDVSESLKARTIIGSLVRQLLRHFLAQSQDTEDVSSLQGFEHAIVMDYEEMYRLVERCKSSGQQSYIVVDGLDLCDHAEWKKFLTNMQGMQDRLASHVCIALRSAPNDKLLDVRHGPYFRIITNNNLVQNAYVSQAPKIRSMPNNKEDIESYIEAELEYRLRNRQLIIGDPTLILDIQDVLSNSADGMFLWVALQLEFLCDMQTDQEIRNALTELPKDLSDTYMRILRKRQPSGSIYQRRIFELVVVAVRPLTLDEMRVALSVTPGDTNWSTSRLLNDVLATLACCGCLLAVDEEDHTVRLVHSSVETFLLDGYQDLNSETIRLSSAHGQMSGILVTYLRYDIFNTEVSQVRIPEMNVESIPSKIEAQFRHQQDDSESDGFQSSLSRVSSSLLRQVPLCTTLMERSLGNGTLRSSGFIIFKKIG</sequence>